<name>A0A857GIY3_9GAMM</name>
<gene>
    <name evidence="1" type="ORF">CTT34_05860</name>
</gene>
<reference evidence="1 2" key="1">
    <citation type="submission" date="2017-10" db="EMBL/GenBank/DDBJ databases">
        <title>Coral associated bacteria.</title>
        <authorList>
            <person name="Wang X."/>
        </authorList>
    </citation>
    <scope>NUCLEOTIDE SEQUENCE [LARGE SCALE GENOMIC DNA]</scope>
    <source>
        <strain evidence="1 2">SCSIO 43005</strain>
    </source>
</reference>
<sequence>MTQPFDWIVTRDPAQLEWIASYLARKIFKGSTAFISVKPPAEYGYVEMAKSLKKLPDEAEYREASRQMKGAWNTYQYRKKNGNPVSLQIPEKKIKQLKLLAKKRKQSQAQTLSDLINEALGKKNFIAKETSNLSDSFLDVAQQYIHQSDVDSLIDELMNEINHRCSLEVLKNGGDPSKDFNLRTIYFKLVRERVTELATTISIMQSPDGSINPETLEKALKKGCKYGFYYY</sequence>
<dbReference type="AlphaFoldDB" id="A0A857GIY3"/>
<dbReference type="OrthoDB" id="6159550at2"/>
<protein>
    <submittedName>
        <fullName evidence="1">Uncharacterized protein</fullName>
    </submittedName>
</protein>
<organism evidence="1 2">
    <name type="scientific">Vreelandella aquamarina</name>
    <dbReference type="NCBI Taxonomy" id="77097"/>
    <lineage>
        <taxon>Bacteria</taxon>
        <taxon>Pseudomonadati</taxon>
        <taxon>Pseudomonadota</taxon>
        <taxon>Gammaproteobacteria</taxon>
        <taxon>Oceanospirillales</taxon>
        <taxon>Halomonadaceae</taxon>
        <taxon>Vreelandella</taxon>
    </lineage>
</organism>
<dbReference type="RefSeq" id="WP_159341602.1">
    <property type="nucleotide sequence ID" value="NZ_CP024621.1"/>
</dbReference>
<dbReference type="Proteomes" id="UP000463949">
    <property type="component" value="Chromosome"/>
</dbReference>
<proteinExistence type="predicted"/>
<evidence type="ECO:0000313" key="1">
    <source>
        <dbReference type="EMBL" id="QHD49249.1"/>
    </source>
</evidence>
<evidence type="ECO:0000313" key="2">
    <source>
        <dbReference type="Proteomes" id="UP000463949"/>
    </source>
</evidence>
<accession>A0A857GIY3</accession>
<dbReference type="KEGG" id="hmd:CTT34_05860"/>
<dbReference type="EMBL" id="CP024621">
    <property type="protein sequence ID" value="QHD49249.1"/>
    <property type="molecule type" value="Genomic_DNA"/>
</dbReference>